<gene>
    <name evidence="3" type="ORF">CC117_00930</name>
</gene>
<comment type="caution">
    <text evidence="3">The sequence shown here is derived from an EMBL/GenBank/DDBJ whole genome shotgun (WGS) entry which is preliminary data.</text>
</comment>
<evidence type="ECO:0000259" key="2">
    <source>
        <dbReference type="Pfam" id="PF04015"/>
    </source>
</evidence>
<feature type="domain" description="DUF362" evidence="2">
    <location>
        <begin position="175"/>
        <end position="417"/>
    </location>
</feature>
<dbReference type="Proteomes" id="UP000179627">
    <property type="component" value="Unassembled WGS sequence"/>
</dbReference>
<name>A0A1S1RLH5_9ACTN</name>
<dbReference type="AlphaFoldDB" id="A0A1S1RLH5"/>
<organism evidence="3 4">
    <name type="scientific">Parafrankia colletiae</name>
    <dbReference type="NCBI Taxonomy" id="573497"/>
    <lineage>
        <taxon>Bacteria</taxon>
        <taxon>Bacillati</taxon>
        <taxon>Actinomycetota</taxon>
        <taxon>Actinomycetes</taxon>
        <taxon>Frankiales</taxon>
        <taxon>Frankiaceae</taxon>
        <taxon>Parafrankia</taxon>
    </lineage>
</organism>
<proteinExistence type="predicted"/>
<feature type="region of interest" description="Disordered" evidence="1">
    <location>
        <begin position="481"/>
        <end position="511"/>
    </location>
</feature>
<keyword evidence="4" id="KW-1185">Reference proteome</keyword>
<evidence type="ECO:0000313" key="4">
    <source>
        <dbReference type="Proteomes" id="UP000179627"/>
    </source>
</evidence>
<dbReference type="Pfam" id="PF04015">
    <property type="entry name" value="DUF362"/>
    <property type="match status" value="1"/>
</dbReference>
<sequence length="511" mass="55379">MPYRVAVTRTEQAVYPSVLPFSPDIAYPEYGFGHLDNEPNAAYAAVRRVFALAGLDPAGVGTTRWNPLGEFVPPGGTVVLKPNLVCQAHPRDPAGWRWVLTHGSVIRAVADYALRAVGTAGRVVVADAPQTDSSFAGIITVLGLDGLRRFYRERGYTFDLLDLRQEEWTSRGGVVVARRRLPGDPASAVAFDLGAASEFAGHPGTGRYYGADYDSRVVNGHHTGGRHEYLLSGTVLQADLVVNLPKLKSHKKAGITLGMKNLVGVNADKNWLPHHTEGWPGNHGDEHPRPGPAHRLERALAGGLRWAALAWPQLGTGALRVARRGGTRVFGDGDTTIRSGNWWGNDTVWRMSLDLNKIIEYGWPDGTLAERPRPGRHLVLVDGIVAGHRNGPMDPDALPGRLVAFGTTPAAVDAAATVLFGFDPDRIPTVRQAFRCRRLPLAAGDWRDVELVGDDPTWQGRIGLLRPAASLQAEPHFAWRGQVELPEPEPPAPRRQEPDGPTPAWAEAGAP</sequence>
<dbReference type="InterPro" id="IPR007160">
    <property type="entry name" value="DUF362"/>
</dbReference>
<accession>A0A1S1RLH5</accession>
<evidence type="ECO:0000256" key="1">
    <source>
        <dbReference type="SAM" id="MobiDB-lite"/>
    </source>
</evidence>
<evidence type="ECO:0000313" key="3">
    <source>
        <dbReference type="EMBL" id="OHV46245.1"/>
    </source>
</evidence>
<reference evidence="4" key="1">
    <citation type="submission" date="2016-07" db="EMBL/GenBank/DDBJ databases">
        <title>Sequence Frankia sp. strain CcI1.17.</title>
        <authorList>
            <person name="Ghodhbane-Gtari F."/>
            <person name="Swanson E."/>
            <person name="Gueddou A."/>
            <person name="Morris K."/>
            <person name="Hezbri K."/>
            <person name="Ktari A."/>
            <person name="Nouioui I."/>
            <person name="Abebe-Akele F."/>
            <person name="Simpson S."/>
            <person name="Thomas K."/>
            <person name="Gtari M."/>
            <person name="Tisa L.S."/>
            <person name="Hurst S."/>
        </authorList>
    </citation>
    <scope>NUCLEOTIDE SEQUENCE [LARGE SCALE GENOMIC DNA]</scope>
    <source>
        <strain evidence="4">Cc1.17</strain>
    </source>
</reference>
<dbReference type="EMBL" id="MBLM01000002">
    <property type="protein sequence ID" value="OHV46245.1"/>
    <property type="molecule type" value="Genomic_DNA"/>
</dbReference>
<dbReference type="OrthoDB" id="9807879at2"/>
<protein>
    <recommendedName>
        <fullName evidence="2">DUF362 domain-containing protein</fullName>
    </recommendedName>
</protein>